<dbReference type="InterPro" id="IPR013563">
    <property type="entry name" value="Oligopep_ABC_C"/>
</dbReference>
<dbReference type="Pfam" id="PF08352">
    <property type="entry name" value="oligo_HPY"/>
    <property type="match status" value="1"/>
</dbReference>
<evidence type="ECO:0000256" key="5">
    <source>
        <dbReference type="ARBA" id="ARBA00022741"/>
    </source>
</evidence>
<keyword evidence="10" id="KW-1185">Reference proteome</keyword>
<organism evidence="9 10">
    <name type="scientific">Paenirhodobacter populi</name>
    <dbReference type="NCBI Taxonomy" id="2306993"/>
    <lineage>
        <taxon>Bacteria</taxon>
        <taxon>Pseudomonadati</taxon>
        <taxon>Pseudomonadota</taxon>
        <taxon>Alphaproteobacteria</taxon>
        <taxon>Rhodobacterales</taxon>
        <taxon>Rhodobacter group</taxon>
        <taxon>Paenirhodobacter</taxon>
    </lineage>
</organism>
<keyword evidence="5" id="KW-0547">Nucleotide-binding</keyword>
<comment type="similarity">
    <text evidence="2">Belongs to the ABC transporter superfamily.</text>
</comment>
<keyword evidence="7" id="KW-0472">Membrane</keyword>
<protein>
    <submittedName>
        <fullName evidence="9">ABC transporter ATP-binding protein</fullName>
    </submittedName>
</protein>
<keyword evidence="6 9" id="KW-0067">ATP-binding</keyword>
<feature type="domain" description="ABC transporter" evidence="8">
    <location>
        <begin position="9"/>
        <end position="258"/>
    </location>
</feature>
<sequence length="327" mass="35158">MSTTPVLSIRGLSLEFPVWQGALHALEDVTIEINAGEIVGIVGESGCGKSVTAMATMRLLPEAAYKVTSGALSLLGHDMLAATETELRHIRGSGAAMIFQEPLTALNPTRRIGTLMTEVIRAHRKIGKKEAQAHAVKLLKSMRIADAEAVMNRYSFELSGGMRQRIVIALAFANDPKIVIADEPTTALDVTVQRQVLTLLQNRARDVGAAVMLITHDLGVVSEYTDRVYVMYAGKVVETGPTASVLTKPCHPYTHALLAAGPDQVAPGEALASIPGTLPDLREDIPGCRFADRCAYAQELCRTTPPPMRQDAGGQSYACWIEEEAQA</sequence>
<dbReference type="AlphaFoldDB" id="A0A443ITE3"/>
<dbReference type="InterPro" id="IPR003439">
    <property type="entry name" value="ABC_transporter-like_ATP-bd"/>
</dbReference>
<evidence type="ECO:0000256" key="7">
    <source>
        <dbReference type="ARBA" id="ARBA00023136"/>
    </source>
</evidence>
<proteinExistence type="inferred from homology"/>
<name>A0A443ITE3_9RHOB</name>
<evidence type="ECO:0000256" key="3">
    <source>
        <dbReference type="ARBA" id="ARBA00022448"/>
    </source>
</evidence>
<dbReference type="SMART" id="SM00382">
    <property type="entry name" value="AAA"/>
    <property type="match status" value="1"/>
</dbReference>
<dbReference type="EMBL" id="SAUW01000011">
    <property type="protein sequence ID" value="RWR10955.1"/>
    <property type="molecule type" value="Genomic_DNA"/>
</dbReference>
<dbReference type="InterPro" id="IPR017871">
    <property type="entry name" value="ABC_transporter-like_CS"/>
</dbReference>
<reference evidence="9 10" key="1">
    <citation type="submission" date="2019-01" db="EMBL/GenBank/DDBJ databases">
        <title>Sinorhodobacter populi sp. nov. isolated from the symptomatic bark tissue of Populus euramericana canker.</title>
        <authorList>
            <person name="Xu G."/>
        </authorList>
    </citation>
    <scope>NUCLEOTIDE SEQUENCE [LARGE SCALE GENOMIC DNA]</scope>
    <source>
        <strain evidence="9 10">2D-5</strain>
    </source>
</reference>
<dbReference type="Pfam" id="PF00005">
    <property type="entry name" value="ABC_tran"/>
    <property type="match status" value="1"/>
</dbReference>
<evidence type="ECO:0000256" key="2">
    <source>
        <dbReference type="ARBA" id="ARBA00005417"/>
    </source>
</evidence>
<dbReference type="GO" id="GO:0015833">
    <property type="term" value="P:peptide transport"/>
    <property type="evidence" value="ECO:0007669"/>
    <property type="project" value="InterPro"/>
</dbReference>
<dbReference type="GO" id="GO:0016887">
    <property type="term" value="F:ATP hydrolysis activity"/>
    <property type="evidence" value="ECO:0007669"/>
    <property type="project" value="InterPro"/>
</dbReference>
<evidence type="ECO:0000313" key="10">
    <source>
        <dbReference type="Proteomes" id="UP000285710"/>
    </source>
</evidence>
<dbReference type="GO" id="GO:0005524">
    <property type="term" value="F:ATP binding"/>
    <property type="evidence" value="ECO:0007669"/>
    <property type="project" value="UniProtKB-KW"/>
</dbReference>
<dbReference type="PROSITE" id="PS50893">
    <property type="entry name" value="ABC_TRANSPORTER_2"/>
    <property type="match status" value="1"/>
</dbReference>
<dbReference type="PROSITE" id="PS00211">
    <property type="entry name" value="ABC_TRANSPORTER_1"/>
    <property type="match status" value="1"/>
</dbReference>
<dbReference type="CDD" id="cd03257">
    <property type="entry name" value="ABC_NikE_OppD_transporters"/>
    <property type="match status" value="1"/>
</dbReference>
<dbReference type="SUPFAM" id="SSF52540">
    <property type="entry name" value="P-loop containing nucleoside triphosphate hydrolases"/>
    <property type="match status" value="1"/>
</dbReference>
<dbReference type="PANTHER" id="PTHR43297:SF7">
    <property type="entry name" value="D,D-DIPEPTIDE TRANSPORT ATP-BINDING PROTEIN DDPD-RELATED"/>
    <property type="match status" value="1"/>
</dbReference>
<evidence type="ECO:0000313" key="9">
    <source>
        <dbReference type="EMBL" id="RWR10955.1"/>
    </source>
</evidence>
<dbReference type="InterPro" id="IPR050388">
    <property type="entry name" value="ABC_Ni/Peptide_Import"/>
</dbReference>
<dbReference type="GO" id="GO:0005886">
    <property type="term" value="C:plasma membrane"/>
    <property type="evidence" value="ECO:0007669"/>
    <property type="project" value="UniProtKB-SubCell"/>
</dbReference>
<dbReference type="InterPro" id="IPR003593">
    <property type="entry name" value="AAA+_ATPase"/>
</dbReference>
<evidence type="ECO:0000256" key="6">
    <source>
        <dbReference type="ARBA" id="ARBA00022840"/>
    </source>
</evidence>
<dbReference type="PANTHER" id="PTHR43297">
    <property type="entry name" value="OLIGOPEPTIDE TRANSPORT ATP-BINDING PROTEIN APPD"/>
    <property type="match status" value="1"/>
</dbReference>
<dbReference type="Proteomes" id="UP000285710">
    <property type="component" value="Unassembled WGS sequence"/>
</dbReference>
<evidence type="ECO:0000259" key="8">
    <source>
        <dbReference type="PROSITE" id="PS50893"/>
    </source>
</evidence>
<dbReference type="InterPro" id="IPR027417">
    <property type="entry name" value="P-loop_NTPase"/>
</dbReference>
<gene>
    <name evidence="9" type="ORF">D2T33_11455</name>
</gene>
<dbReference type="FunFam" id="3.40.50.300:FF:000016">
    <property type="entry name" value="Oligopeptide ABC transporter ATP-binding component"/>
    <property type="match status" value="1"/>
</dbReference>
<accession>A0A443ITE3</accession>
<reference evidence="9 10" key="2">
    <citation type="submission" date="2019-01" db="EMBL/GenBank/DDBJ databases">
        <authorList>
            <person name="Li Y."/>
        </authorList>
    </citation>
    <scope>NUCLEOTIDE SEQUENCE [LARGE SCALE GENOMIC DNA]</scope>
    <source>
        <strain evidence="9 10">2D-5</strain>
    </source>
</reference>
<keyword evidence="3" id="KW-0813">Transport</keyword>
<evidence type="ECO:0000256" key="4">
    <source>
        <dbReference type="ARBA" id="ARBA00022475"/>
    </source>
</evidence>
<dbReference type="GO" id="GO:0055085">
    <property type="term" value="P:transmembrane transport"/>
    <property type="evidence" value="ECO:0007669"/>
    <property type="project" value="UniProtKB-ARBA"/>
</dbReference>
<dbReference type="NCBIfam" id="TIGR01727">
    <property type="entry name" value="oligo_HPY"/>
    <property type="match status" value="1"/>
</dbReference>
<dbReference type="Gene3D" id="3.40.50.300">
    <property type="entry name" value="P-loop containing nucleotide triphosphate hydrolases"/>
    <property type="match status" value="1"/>
</dbReference>
<evidence type="ECO:0000256" key="1">
    <source>
        <dbReference type="ARBA" id="ARBA00004417"/>
    </source>
</evidence>
<keyword evidence="4" id="KW-1003">Cell membrane</keyword>
<comment type="caution">
    <text evidence="9">The sequence shown here is derived from an EMBL/GenBank/DDBJ whole genome shotgun (WGS) entry which is preliminary data.</text>
</comment>
<comment type="subcellular location">
    <subcellularLocation>
        <location evidence="1">Cell inner membrane</location>
        <topology evidence="1">Peripheral membrane protein</topology>
    </subcellularLocation>
</comment>